<gene>
    <name evidence="1" type="ORF">NCTC10918_00103</name>
</gene>
<name>A0A448USI5_9MICC</name>
<organism evidence="1 2">
    <name type="scientific">Rothia dentocariosa</name>
    <dbReference type="NCBI Taxonomy" id="2047"/>
    <lineage>
        <taxon>Bacteria</taxon>
        <taxon>Bacillati</taxon>
        <taxon>Actinomycetota</taxon>
        <taxon>Actinomycetes</taxon>
        <taxon>Micrococcales</taxon>
        <taxon>Micrococcaceae</taxon>
        <taxon>Rothia</taxon>
    </lineage>
</organism>
<sequence>MTENTDRYRLVDGKYEPVTYDLAFFKENYQYVAECYKNWVSNIESPKTLKCKEVHILGNNIFESLLPLQFAETKIIFVQCKNGWTVMLRNSPKMQDYTTIMWNMEKKYFLDGVLIRYIPNIYPPKNYKDLDSYRESYGDIFFGYYNGSGEKLCGKTGRRIIHLSRQGLRKWYFQAAGQPPFSFEDMNVYEKRKVTDRFSPGLMLQYAQHLGIDPYNPSFYTGPALVCDVEASWHHDDPKFLKPLTFAQARKEYKLDHLYDSYGDDEDSSKTYLDDVQKNESKKSDEFEPLDEYQADSLRLSELQALLSFPVEQVSVGDLNFSFTGNKDNSSFKLYVDCDWRIAPALEKNRLEEFPKNQQEPIKALQGGMIVAAEADTPDAYDPLITVRDIHGEDWVIHILSEDENAPWGIIQNREQIIEGPSWQAHEAWKEARCQETER</sequence>
<reference evidence="1 2" key="1">
    <citation type="submission" date="2018-12" db="EMBL/GenBank/DDBJ databases">
        <authorList>
            <consortium name="Pathogen Informatics"/>
        </authorList>
    </citation>
    <scope>NUCLEOTIDE SEQUENCE [LARGE SCALE GENOMIC DNA]</scope>
    <source>
        <strain evidence="1 2">NCTC10918</strain>
    </source>
</reference>
<dbReference type="STRING" id="762948.HMPREF0733_11466"/>
<dbReference type="EMBL" id="LR134521">
    <property type="protein sequence ID" value="VEJ28865.1"/>
    <property type="molecule type" value="Genomic_DNA"/>
</dbReference>
<protein>
    <submittedName>
        <fullName evidence="1">Uncharacterized protein</fullName>
    </submittedName>
</protein>
<dbReference type="AlphaFoldDB" id="A0A448USI5"/>
<proteinExistence type="predicted"/>
<evidence type="ECO:0000313" key="2">
    <source>
        <dbReference type="Proteomes" id="UP000270988"/>
    </source>
</evidence>
<accession>A0A448USI5</accession>
<evidence type="ECO:0000313" key="1">
    <source>
        <dbReference type="EMBL" id="VEJ28865.1"/>
    </source>
</evidence>
<dbReference type="Proteomes" id="UP000270988">
    <property type="component" value="Chromosome"/>
</dbReference>